<feature type="signal peptide" evidence="1">
    <location>
        <begin position="1"/>
        <end position="23"/>
    </location>
</feature>
<reference evidence="2" key="1">
    <citation type="journal article" date="2021" name="Nat. Commun.">
        <title>Genetic determinants of endophytism in the Arabidopsis root mycobiome.</title>
        <authorList>
            <person name="Mesny F."/>
            <person name="Miyauchi S."/>
            <person name="Thiergart T."/>
            <person name="Pickel B."/>
            <person name="Atanasova L."/>
            <person name="Karlsson M."/>
            <person name="Huettel B."/>
            <person name="Barry K.W."/>
            <person name="Haridas S."/>
            <person name="Chen C."/>
            <person name="Bauer D."/>
            <person name="Andreopoulos W."/>
            <person name="Pangilinan J."/>
            <person name="LaButti K."/>
            <person name="Riley R."/>
            <person name="Lipzen A."/>
            <person name="Clum A."/>
            <person name="Drula E."/>
            <person name="Henrissat B."/>
            <person name="Kohler A."/>
            <person name="Grigoriev I.V."/>
            <person name="Martin F.M."/>
            <person name="Hacquard S."/>
        </authorList>
    </citation>
    <scope>NUCLEOTIDE SEQUENCE</scope>
    <source>
        <strain evidence="2">MPI-CAGE-AT-0147</strain>
    </source>
</reference>
<feature type="chain" id="PRO_5040473906" evidence="1">
    <location>
        <begin position="24"/>
        <end position="117"/>
    </location>
</feature>
<evidence type="ECO:0000313" key="2">
    <source>
        <dbReference type="EMBL" id="KAH7132837.1"/>
    </source>
</evidence>
<keyword evidence="1" id="KW-0732">Signal</keyword>
<comment type="caution">
    <text evidence="2">The sequence shown here is derived from an EMBL/GenBank/DDBJ whole genome shotgun (WGS) entry which is preliminary data.</text>
</comment>
<evidence type="ECO:0000313" key="3">
    <source>
        <dbReference type="Proteomes" id="UP000738349"/>
    </source>
</evidence>
<gene>
    <name evidence="2" type="ORF">EDB81DRAFT_806561</name>
</gene>
<protein>
    <submittedName>
        <fullName evidence="2">Uncharacterized protein</fullName>
    </submittedName>
</protein>
<dbReference type="Proteomes" id="UP000738349">
    <property type="component" value="Unassembled WGS sequence"/>
</dbReference>
<proteinExistence type="predicted"/>
<accession>A0A9P9E937</accession>
<keyword evidence="3" id="KW-1185">Reference proteome</keyword>
<evidence type="ECO:0000256" key="1">
    <source>
        <dbReference type="SAM" id="SignalP"/>
    </source>
</evidence>
<organism evidence="2 3">
    <name type="scientific">Dactylonectria macrodidyma</name>
    <dbReference type="NCBI Taxonomy" id="307937"/>
    <lineage>
        <taxon>Eukaryota</taxon>
        <taxon>Fungi</taxon>
        <taxon>Dikarya</taxon>
        <taxon>Ascomycota</taxon>
        <taxon>Pezizomycotina</taxon>
        <taxon>Sordariomycetes</taxon>
        <taxon>Hypocreomycetidae</taxon>
        <taxon>Hypocreales</taxon>
        <taxon>Nectriaceae</taxon>
        <taxon>Dactylonectria</taxon>
    </lineage>
</organism>
<dbReference type="AlphaFoldDB" id="A0A9P9E937"/>
<dbReference type="EMBL" id="JAGMUV010000016">
    <property type="protein sequence ID" value="KAH7132837.1"/>
    <property type="molecule type" value="Genomic_DNA"/>
</dbReference>
<sequence>MGQWYYRYACVSCLCLFLDLLQERLFPNIIKSQPCLRKRTNKPSKICKKCNFAYIYTIRKFFWSTELPPVHKEMDENGNMVFAKLKKSKLGGYKPDWTKNWKVYIKSRHPDIHQDTS</sequence>
<name>A0A9P9E937_9HYPO</name>